<protein>
    <submittedName>
        <fullName evidence="1">Uncharacterized protein</fullName>
    </submittedName>
</protein>
<name>A0A8S5U5E1_9CAUD</name>
<dbReference type="EMBL" id="BK016014">
    <property type="protein sequence ID" value="DAF89614.1"/>
    <property type="molecule type" value="Genomic_DNA"/>
</dbReference>
<organism evidence="1">
    <name type="scientific">Siphoviridae sp. ctZD11</name>
    <dbReference type="NCBI Taxonomy" id="2825556"/>
    <lineage>
        <taxon>Viruses</taxon>
        <taxon>Duplodnaviria</taxon>
        <taxon>Heunggongvirae</taxon>
        <taxon>Uroviricota</taxon>
        <taxon>Caudoviricetes</taxon>
    </lineage>
</organism>
<sequence length="129" mass="15053">MKTTTKEARQNIRQYILDHFDPCGYDFTGPCSFPNVARFILAVHAEEKAYSPEYQSRKGYTNEQVFIDWAQGLPSVLDTCYFYNRSAVDDLGEILEQSEREKAKYTEREAEQLLTHLIYRELKRGAAEK</sequence>
<proteinExistence type="predicted"/>
<reference evidence="1" key="1">
    <citation type="journal article" date="2021" name="Proc. Natl. Acad. Sci. U.S.A.">
        <title>A Catalog of Tens of Thousands of Viruses from Human Metagenomes Reveals Hidden Associations with Chronic Diseases.</title>
        <authorList>
            <person name="Tisza M.J."/>
            <person name="Buck C.B."/>
        </authorList>
    </citation>
    <scope>NUCLEOTIDE SEQUENCE</scope>
    <source>
        <strain evidence="1">CtZD11</strain>
    </source>
</reference>
<accession>A0A8S5U5E1</accession>
<evidence type="ECO:0000313" key="1">
    <source>
        <dbReference type="EMBL" id="DAF89614.1"/>
    </source>
</evidence>